<evidence type="ECO:0000256" key="7">
    <source>
        <dbReference type="ARBA" id="ARBA00052699"/>
    </source>
</evidence>
<proteinExistence type="inferred from homology"/>
<evidence type="ECO:0000313" key="10">
    <source>
        <dbReference type="EMBL" id="MBB3154841.1"/>
    </source>
</evidence>
<dbReference type="Gene3D" id="3.90.1150.10">
    <property type="entry name" value="Aspartate Aminotransferase, domain 1"/>
    <property type="match status" value="1"/>
</dbReference>
<dbReference type="GO" id="GO:0018826">
    <property type="term" value="F:methionine gamma-lyase activity"/>
    <property type="evidence" value="ECO:0007669"/>
    <property type="project" value="UniProtKB-EC"/>
</dbReference>
<dbReference type="GO" id="GO:0030170">
    <property type="term" value="F:pyridoxal phosphate binding"/>
    <property type="evidence" value="ECO:0007669"/>
    <property type="project" value="InterPro"/>
</dbReference>
<dbReference type="AlphaFoldDB" id="A0A7W5GCH2"/>
<dbReference type="GO" id="GO:0047982">
    <property type="term" value="F:homocysteine desulfhydrase activity"/>
    <property type="evidence" value="ECO:0007669"/>
    <property type="project" value="UniProtKB-EC"/>
</dbReference>
<reference evidence="10 11" key="1">
    <citation type="submission" date="2020-08" db="EMBL/GenBank/DDBJ databases">
        <title>Genomic Encyclopedia of Type Strains, Phase III (KMG-III): the genomes of soil and plant-associated and newly described type strains.</title>
        <authorList>
            <person name="Whitman W."/>
        </authorList>
    </citation>
    <scope>NUCLEOTIDE SEQUENCE [LARGE SCALE GENOMIC DNA]</scope>
    <source>
        <strain evidence="10 11">CECT 8234</strain>
    </source>
</reference>
<organism evidence="10 11">
    <name type="scientific">Paenibacillus endophyticus</name>
    <dbReference type="NCBI Taxonomy" id="1294268"/>
    <lineage>
        <taxon>Bacteria</taxon>
        <taxon>Bacillati</taxon>
        <taxon>Bacillota</taxon>
        <taxon>Bacilli</taxon>
        <taxon>Bacillales</taxon>
        <taxon>Paenibacillaceae</taxon>
        <taxon>Paenibacillus</taxon>
    </lineage>
</organism>
<comment type="catalytic activity">
    <reaction evidence="6">
        <text>L-homocysteine + H2O = 2-oxobutanoate + hydrogen sulfide + NH4(+) + H(+)</text>
        <dbReference type="Rhea" id="RHEA:14501"/>
        <dbReference type="ChEBI" id="CHEBI:15377"/>
        <dbReference type="ChEBI" id="CHEBI:15378"/>
        <dbReference type="ChEBI" id="CHEBI:16763"/>
        <dbReference type="ChEBI" id="CHEBI:28938"/>
        <dbReference type="ChEBI" id="CHEBI:29919"/>
        <dbReference type="ChEBI" id="CHEBI:58199"/>
        <dbReference type="EC" id="4.4.1.2"/>
    </reaction>
    <physiologicalReaction direction="left-to-right" evidence="6">
        <dbReference type="Rhea" id="RHEA:14502"/>
    </physiologicalReaction>
</comment>
<dbReference type="InterPro" id="IPR015424">
    <property type="entry name" value="PyrdxlP-dep_Trfase"/>
</dbReference>
<evidence type="ECO:0000256" key="5">
    <source>
        <dbReference type="ARBA" id="ARBA00047199"/>
    </source>
</evidence>
<dbReference type="CDD" id="cd00614">
    <property type="entry name" value="CGS_like"/>
    <property type="match status" value="1"/>
</dbReference>
<keyword evidence="11" id="KW-1185">Reference proteome</keyword>
<comment type="similarity">
    <text evidence="2 9">Belongs to the trans-sulfuration enzymes family.</text>
</comment>
<dbReference type="Pfam" id="PF01053">
    <property type="entry name" value="Cys_Met_Meta_PP"/>
    <property type="match status" value="1"/>
</dbReference>
<dbReference type="EMBL" id="JACHXW010000019">
    <property type="protein sequence ID" value="MBB3154841.1"/>
    <property type="molecule type" value="Genomic_DNA"/>
</dbReference>
<dbReference type="InterPro" id="IPR015422">
    <property type="entry name" value="PyrdxlP-dep_Trfase_small"/>
</dbReference>
<dbReference type="Gene3D" id="3.40.640.10">
    <property type="entry name" value="Type I PLP-dependent aspartate aminotransferase-like (Major domain)"/>
    <property type="match status" value="1"/>
</dbReference>
<accession>A0A7W5GCH2</accession>
<protein>
    <recommendedName>
        <fullName evidence="4">homocysteine desulfhydrase</fullName>
        <ecNumber evidence="4">4.4.1.2</ecNumber>
    </recommendedName>
    <alternativeName>
        <fullName evidence="5">Homocysteine desulfhydrase</fullName>
    </alternativeName>
</protein>
<dbReference type="GO" id="GO:0005737">
    <property type="term" value="C:cytoplasm"/>
    <property type="evidence" value="ECO:0007669"/>
    <property type="project" value="TreeGrafter"/>
</dbReference>
<dbReference type="SUPFAM" id="SSF53383">
    <property type="entry name" value="PLP-dependent transferases"/>
    <property type="match status" value="1"/>
</dbReference>
<evidence type="ECO:0000256" key="4">
    <source>
        <dbReference type="ARBA" id="ARBA00047175"/>
    </source>
</evidence>
<dbReference type="PANTHER" id="PTHR11808">
    <property type="entry name" value="TRANS-SULFURATION ENZYME FAMILY MEMBER"/>
    <property type="match status" value="1"/>
</dbReference>
<dbReference type="FunFam" id="3.40.640.10:FF:000046">
    <property type="entry name" value="Cystathionine gamma-lyase"/>
    <property type="match status" value="1"/>
</dbReference>
<dbReference type="RefSeq" id="WP_183568975.1">
    <property type="nucleotide sequence ID" value="NZ_CBCSLB010000019.1"/>
</dbReference>
<dbReference type="InterPro" id="IPR015421">
    <property type="entry name" value="PyrdxlP-dep_Trfase_major"/>
</dbReference>
<dbReference type="InterPro" id="IPR054542">
    <property type="entry name" value="Cys_met_metab_PP"/>
</dbReference>
<comment type="catalytic activity">
    <reaction evidence="7">
        <text>L-methionine + H2O = methanethiol + 2-oxobutanoate + NH4(+)</text>
        <dbReference type="Rhea" id="RHEA:23800"/>
        <dbReference type="ChEBI" id="CHEBI:15377"/>
        <dbReference type="ChEBI" id="CHEBI:16007"/>
        <dbReference type="ChEBI" id="CHEBI:16763"/>
        <dbReference type="ChEBI" id="CHEBI:28938"/>
        <dbReference type="ChEBI" id="CHEBI:57844"/>
        <dbReference type="EC" id="4.4.1.11"/>
    </reaction>
    <physiologicalReaction direction="left-to-right" evidence="7">
        <dbReference type="Rhea" id="RHEA:23801"/>
    </physiologicalReaction>
</comment>
<evidence type="ECO:0000256" key="8">
    <source>
        <dbReference type="PIRSR" id="PIRSR001434-2"/>
    </source>
</evidence>
<keyword evidence="3 8" id="KW-0663">Pyridoxal phosphate</keyword>
<evidence type="ECO:0000256" key="9">
    <source>
        <dbReference type="RuleBase" id="RU362118"/>
    </source>
</evidence>
<dbReference type="PANTHER" id="PTHR11808:SF80">
    <property type="entry name" value="CYSTATHIONINE GAMMA-LYASE"/>
    <property type="match status" value="1"/>
</dbReference>
<evidence type="ECO:0000313" key="11">
    <source>
        <dbReference type="Proteomes" id="UP000518605"/>
    </source>
</evidence>
<gene>
    <name evidence="10" type="ORF">FHS16_004923</name>
</gene>
<name>A0A7W5GCH2_9BACL</name>
<dbReference type="GO" id="GO:0019346">
    <property type="term" value="P:transsulfuration"/>
    <property type="evidence" value="ECO:0007669"/>
    <property type="project" value="InterPro"/>
</dbReference>
<feature type="modified residue" description="N6-(pyridoxal phosphate)lysine" evidence="8">
    <location>
        <position position="207"/>
    </location>
</feature>
<comment type="cofactor">
    <cofactor evidence="1 9">
        <name>pyridoxal 5'-phosphate</name>
        <dbReference type="ChEBI" id="CHEBI:597326"/>
    </cofactor>
</comment>
<dbReference type="Proteomes" id="UP000518605">
    <property type="component" value="Unassembled WGS sequence"/>
</dbReference>
<keyword evidence="10" id="KW-0456">Lyase</keyword>
<dbReference type="InterPro" id="IPR000277">
    <property type="entry name" value="Cys/Met-Metab_PyrdxlP-dep_enz"/>
</dbReference>
<sequence>MSKLENKFTKAAYDPLDARHHGAIHVPIYQNSLFAFPSYEQFDEAMKAQQNHHIYSRGNNPTVQYLEMKLADLEEAESAKCFASGMAAISSAIMSVVSQGDHVICVNQAYGPTKEFLGSYMSRFGVETTFINGSSNEEWRSAVRPNTKLFYLESPTTLYFELQDLKHCAELAHSIGAVTIIDNTWATPCFQNPTTLGIDLVVHSITKYIGGHSDCIGGVVLGSKELVDRIANNEYMLLGGIMTPQSAALVAKGIRTLPLRMQRHEESGLYVAEHIAKLSFVTRVNHPGFSSHPQHELGRRQMSGASSLFSFLSNESTERMKDWANRLKYFKIGVSWGGFESLVTVNRHTNDDKAGNKPVAIVRLYVGIEDPRELVADIEQAWEQLKD</sequence>
<dbReference type="PROSITE" id="PS00868">
    <property type="entry name" value="CYS_MET_METAB_PP"/>
    <property type="match status" value="1"/>
</dbReference>
<dbReference type="PIRSF" id="PIRSF001434">
    <property type="entry name" value="CGS"/>
    <property type="match status" value="1"/>
</dbReference>
<comment type="caution">
    <text evidence="10">The sequence shown here is derived from an EMBL/GenBank/DDBJ whole genome shotgun (WGS) entry which is preliminary data.</text>
</comment>
<evidence type="ECO:0000256" key="6">
    <source>
        <dbReference type="ARBA" id="ARBA00048780"/>
    </source>
</evidence>
<evidence type="ECO:0000256" key="1">
    <source>
        <dbReference type="ARBA" id="ARBA00001933"/>
    </source>
</evidence>
<dbReference type="EC" id="4.4.1.2" evidence="4"/>
<evidence type="ECO:0000256" key="3">
    <source>
        <dbReference type="ARBA" id="ARBA00022898"/>
    </source>
</evidence>
<evidence type="ECO:0000256" key="2">
    <source>
        <dbReference type="ARBA" id="ARBA00009077"/>
    </source>
</evidence>